<dbReference type="InterPro" id="IPR048089">
    <property type="entry name" value="McdA"/>
</dbReference>
<dbReference type="InterPro" id="IPR027417">
    <property type="entry name" value="P-loop_NTPase"/>
</dbReference>
<sequence length="224" mass="23158">MHTIAIISQKGGAGKTTLAIHLAAAASASGLEALVLDADPQATASSWSHWRELAGIGAPEVIDCGSPALLPRKLSGAAELGAEVAIIDTPPHADIMAREAGKAADLILIPCRPQAFDLDAIKMTAELAKASGKPTFVIWVGGPTRAPVTYREASELVERLGLPVAPAMLTQRAIYHHSTGAGKVAAELEPGGKAAAEAESVWTWARSQVGVHTRKRTTKGKAAA</sequence>
<reference evidence="2 3" key="1">
    <citation type="submission" date="2020-06" db="EMBL/GenBank/DDBJ databases">
        <title>Sphingomonas hominis sp. nov., a member of the Sphingomonas, isolated from the hair of a 22-year-old girl.</title>
        <authorList>
            <person name="Zhang D.-F."/>
            <person name="Cui X.-W."/>
        </authorList>
    </citation>
    <scope>NUCLEOTIDE SEQUENCE [LARGE SCALE GENOMIC DNA]</scope>
    <source>
        <strain evidence="2 3">HHU CXW</strain>
    </source>
</reference>
<dbReference type="InterPro" id="IPR002586">
    <property type="entry name" value="CobQ/CobB/MinD/ParA_Nub-bd_dom"/>
</dbReference>
<gene>
    <name evidence="2" type="ORF">HRV97_16995</name>
</gene>
<dbReference type="Gene3D" id="3.40.50.300">
    <property type="entry name" value="P-loop containing nucleotide triphosphate hydrolases"/>
    <property type="match status" value="1"/>
</dbReference>
<protein>
    <submittedName>
        <fullName evidence="2">ParA family protein</fullName>
    </submittedName>
</protein>
<proteinExistence type="predicted"/>
<dbReference type="Pfam" id="PF01656">
    <property type="entry name" value="CbiA"/>
    <property type="match status" value="1"/>
</dbReference>
<evidence type="ECO:0000259" key="1">
    <source>
        <dbReference type="Pfam" id="PF01656"/>
    </source>
</evidence>
<dbReference type="PIRSF" id="PIRSF009320">
    <property type="entry name" value="Nuc_binding_HP_1000"/>
    <property type="match status" value="1"/>
</dbReference>
<dbReference type="NCBIfam" id="NF041546">
    <property type="entry name" value="ParA_partition"/>
    <property type="match status" value="1"/>
</dbReference>
<name>A0ABX2JQX3_9SPHN</name>
<dbReference type="CDD" id="cd02042">
    <property type="entry name" value="ParAB_family"/>
    <property type="match status" value="1"/>
</dbReference>
<dbReference type="InterPro" id="IPR050678">
    <property type="entry name" value="DNA_Partitioning_ATPase"/>
</dbReference>
<comment type="caution">
    <text evidence="2">The sequence shown here is derived from an EMBL/GenBank/DDBJ whole genome shotgun (WGS) entry which is preliminary data.</text>
</comment>
<dbReference type="SUPFAM" id="SSF52540">
    <property type="entry name" value="P-loop containing nucleoside triphosphate hydrolases"/>
    <property type="match status" value="1"/>
</dbReference>
<feature type="domain" description="CobQ/CobB/MinD/ParA nucleotide binding" evidence="1">
    <location>
        <begin position="4"/>
        <end position="117"/>
    </location>
</feature>
<organism evidence="2 3">
    <name type="scientific">Sphingomonas hominis</name>
    <dbReference type="NCBI Taxonomy" id="2741495"/>
    <lineage>
        <taxon>Bacteria</taxon>
        <taxon>Pseudomonadati</taxon>
        <taxon>Pseudomonadota</taxon>
        <taxon>Alphaproteobacteria</taxon>
        <taxon>Sphingomonadales</taxon>
        <taxon>Sphingomonadaceae</taxon>
        <taxon>Sphingomonas</taxon>
    </lineage>
</organism>
<accession>A0ABX2JQX3</accession>
<dbReference type="EMBL" id="JABULH010000019">
    <property type="protein sequence ID" value="NTS66839.1"/>
    <property type="molecule type" value="Genomic_DNA"/>
</dbReference>
<dbReference type="Proteomes" id="UP000621447">
    <property type="component" value="Unassembled WGS sequence"/>
</dbReference>
<keyword evidence="3" id="KW-1185">Reference proteome</keyword>
<evidence type="ECO:0000313" key="2">
    <source>
        <dbReference type="EMBL" id="NTS66839.1"/>
    </source>
</evidence>
<evidence type="ECO:0000313" key="3">
    <source>
        <dbReference type="Proteomes" id="UP000621447"/>
    </source>
</evidence>
<dbReference type="PANTHER" id="PTHR13696">
    <property type="entry name" value="P-LOOP CONTAINING NUCLEOSIDE TRIPHOSPHATE HYDROLASE"/>
    <property type="match status" value="1"/>
</dbReference>
<dbReference type="PANTHER" id="PTHR13696:SF96">
    <property type="entry name" value="COBQ_COBB_MIND_PARA NUCLEOTIDE BINDING DOMAIN-CONTAINING PROTEIN"/>
    <property type="match status" value="1"/>
</dbReference>